<comment type="caution">
    <text evidence="2">The sequence shown here is derived from an EMBL/GenBank/DDBJ whole genome shotgun (WGS) entry which is preliminary data.</text>
</comment>
<feature type="region of interest" description="Disordered" evidence="1">
    <location>
        <begin position="16"/>
        <end position="65"/>
    </location>
</feature>
<accession>A0ABX0WCJ5</accession>
<feature type="compositionally biased region" description="Low complexity" evidence="1">
    <location>
        <begin position="51"/>
        <end position="65"/>
    </location>
</feature>
<evidence type="ECO:0000313" key="3">
    <source>
        <dbReference type="Proteomes" id="UP001429564"/>
    </source>
</evidence>
<name>A0ABX0WCJ5_9RHOB</name>
<dbReference type="RefSeq" id="WP_167685790.1">
    <property type="nucleotide sequence ID" value="NZ_QHLQ01000030.1"/>
</dbReference>
<keyword evidence="3" id="KW-1185">Reference proteome</keyword>
<evidence type="ECO:0000313" key="2">
    <source>
        <dbReference type="EMBL" id="NIZ63186.1"/>
    </source>
</evidence>
<proteinExistence type="predicted"/>
<reference evidence="2 3" key="1">
    <citation type="submission" date="2018-05" db="EMBL/GenBank/DDBJ databases">
        <authorList>
            <person name="Zhang Y.-J."/>
        </authorList>
    </citation>
    <scope>NUCLEOTIDE SEQUENCE [LARGE SCALE GENOMIC DNA]</scope>
    <source>
        <strain evidence="2 3">CY04</strain>
    </source>
</reference>
<organism evidence="2 3">
    <name type="scientific">Parasedimentitalea denitrificans</name>
    <dbReference type="NCBI Taxonomy" id="2211118"/>
    <lineage>
        <taxon>Bacteria</taxon>
        <taxon>Pseudomonadati</taxon>
        <taxon>Pseudomonadota</taxon>
        <taxon>Alphaproteobacteria</taxon>
        <taxon>Rhodobacterales</taxon>
        <taxon>Paracoccaceae</taxon>
        <taxon>Parasedimentitalea</taxon>
    </lineage>
</organism>
<dbReference type="Proteomes" id="UP001429564">
    <property type="component" value="Unassembled WGS sequence"/>
</dbReference>
<gene>
    <name evidence="2" type="ORF">DL239_19660</name>
</gene>
<dbReference type="EMBL" id="QHLQ01000030">
    <property type="protein sequence ID" value="NIZ63186.1"/>
    <property type="molecule type" value="Genomic_DNA"/>
</dbReference>
<sequence length="212" mass="21983">MHSVSAVGGLGQTHKMAMQNHQPGPPDHAKQPGPPDHAKAWGWRAQQPQEPTTGDTTPVTDTPVVDPTAPTGISSLLSGAFGEISINIASVNGEFEIEVEMEDGELSVEIETNGPGGEIDIEFVMGEHGGIKVTFEQDDAGEITLNAANVVAEDPPITVETTPMASVAPAVEPSTDADMESLIVGLISGETATSDVNASAEYNEVQALFGQG</sequence>
<evidence type="ECO:0000256" key="1">
    <source>
        <dbReference type="SAM" id="MobiDB-lite"/>
    </source>
</evidence>
<protein>
    <submittedName>
        <fullName evidence="2">Uncharacterized protein</fullName>
    </submittedName>
</protein>